<keyword evidence="2" id="KW-0479">Metal-binding</keyword>
<feature type="non-terminal residue" evidence="4">
    <location>
        <position position="1"/>
    </location>
</feature>
<comment type="caution">
    <text evidence="4">The sequence shown here is derived from an EMBL/GenBank/DDBJ whole genome shotgun (WGS) entry which is preliminary data.</text>
</comment>
<dbReference type="Pfam" id="PF13359">
    <property type="entry name" value="DDE_Tnp_4"/>
    <property type="match status" value="1"/>
</dbReference>
<gene>
    <name evidence="4" type="ORF">PEVE_00013416</name>
</gene>
<evidence type="ECO:0000256" key="2">
    <source>
        <dbReference type="ARBA" id="ARBA00022723"/>
    </source>
</evidence>
<protein>
    <recommendedName>
        <fullName evidence="3">DDE Tnp4 domain-containing protein</fullName>
    </recommendedName>
</protein>
<dbReference type="Proteomes" id="UP001159427">
    <property type="component" value="Unassembled WGS sequence"/>
</dbReference>
<dbReference type="PANTHER" id="PTHR34615">
    <property type="entry name" value="PX DOMAIN-CONTAINING PROTEIN"/>
    <property type="match status" value="1"/>
</dbReference>
<dbReference type="InterPro" id="IPR027806">
    <property type="entry name" value="HARBI1_dom"/>
</dbReference>
<reference evidence="4 5" key="1">
    <citation type="submission" date="2022-05" db="EMBL/GenBank/DDBJ databases">
        <authorList>
            <consortium name="Genoscope - CEA"/>
            <person name="William W."/>
        </authorList>
    </citation>
    <scope>NUCLEOTIDE SEQUENCE [LARGE SCALE GENOMIC DNA]</scope>
</reference>
<dbReference type="PANTHER" id="PTHR34615:SF1">
    <property type="entry name" value="PX DOMAIN-CONTAINING PROTEIN"/>
    <property type="match status" value="1"/>
</dbReference>
<evidence type="ECO:0000256" key="1">
    <source>
        <dbReference type="ARBA" id="ARBA00001968"/>
    </source>
</evidence>
<keyword evidence="5" id="KW-1185">Reference proteome</keyword>
<dbReference type="EMBL" id="CALNXI010000002">
    <property type="protein sequence ID" value="CAH3013757.1"/>
    <property type="molecule type" value="Genomic_DNA"/>
</dbReference>
<name>A0ABN8L9V5_9CNID</name>
<evidence type="ECO:0000259" key="3">
    <source>
        <dbReference type="Pfam" id="PF13359"/>
    </source>
</evidence>
<comment type="cofactor">
    <cofactor evidence="1">
        <name>a divalent metal cation</name>
        <dbReference type="ChEBI" id="CHEBI:60240"/>
    </cofactor>
</comment>
<accession>A0ABN8L9V5</accession>
<organism evidence="4 5">
    <name type="scientific">Porites evermanni</name>
    <dbReference type="NCBI Taxonomy" id="104178"/>
    <lineage>
        <taxon>Eukaryota</taxon>
        <taxon>Metazoa</taxon>
        <taxon>Cnidaria</taxon>
        <taxon>Anthozoa</taxon>
        <taxon>Hexacorallia</taxon>
        <taxon>Scleractinia</taxon>
        <taxon>Fungiina</taxon>
        <taxon>Poritidae</taxon>
        <taxon>Porites</taxon>
    </lineage>
</organism>
<feature type="domain" description="DDE Tnp4" evidence="3">
    <location>
        <begin position="180"/>
        <end position="336"/>
    </location>
</feature>
<proteinExistence type="predicted"/>
<evidence type="ECO:0000313" key="5">
    <source>
        <dbReference type="Proteomes" id="UP001159427"/>
    </source>
</evidence>
<evidence type="ECO:0000313" key="4">
    <source>
        <dbReference type="EMBL" id="CAH3013757.1"/>
    </source>
</evidence>
<sequence length="364" mass="41297">LPFVNRRNFGQLSEVMMYDLLDSSSSSSSSDSEDELDVLLLELATTPSRELGPHVSLDDISEIDCKLLFRFEKVDIPRLKSALQSPGYYICRNGTCATAMEALLILLRRLAYPNRWCELVSLFGRAEPELSIIFNTIMDDIHNRYSHLLDSLDLIWLDTGLFSEVIHAKGAPLQQCWGFIDGTARPIARPIHSQRIMFSGHKRTHCIKFQSIQAPNGLIAHMFGPIEGRRHDAFMLGVSDLLPKLQGFVQPNGRPYVIYGDPAYPITCNILAPFRGVNLTIHEQEFNRKMSKVRVNVEWGFGKISQNFAYLDFKKNLKVLLQPVGKYYLVATILINCHTCLYGSQTSSFFELEPPTLETYLSNQ</sequence>